<name>A0A2T3ANN3_9PEZI</name>
<sequence>MPVRIPNARSSEILTFGVGGLAAFAPLYMMLPGASERVAAQTARWAPRWERNINYFTGPVERGTQFISPHVERNVKRIDNKLPLDRVARGVDKRIKNGIDRVDRVGHKWGGKRQ</sequence>
<accession>A0A2T3ANN3</accession>
<dbReference type="OrthoDB" id="5194807at2759"/>
<gene>
    <name evidence="2" type="ORF">BD289DRAFT_3938</name>
</gene>
<dbReference type="EMBL" id="KZ678372">
    <property type="protein sequence ID" value="PSS05268.1"/>
    <property type="molecule type" value="Genomic_DNA"/>
</dbReference>
<dbReference type="InParanoid" id="A0A2T3ANN3"/>
<keyword evidence="1" id="KW-1133">Transmembrane helix</keyword>
<evidence type="ECO:0000256" key="1">
    <source>
        <dbReference type="SAM" id="Phobius"/>
    </source>
</evidence>
<proteinExistence type="predicted"/>
<keyword evidence="1" id="KW-0472">Membrane</keyword>
<evidence type="ECO:0000313" key="2">
    <source>
        <dbReference type="EMBL" id="PSS05268.1"/>
    </source>
</evidence>
<keyword evidence="3" id="KW-1185">Reference proteome</keyword>
<protein>
    <recommendedName>
        <fullName evidence="4">4-coumarate:coenzyme A ligase</fullName>
    </recommendedName>
</protein>
<dbReference type="Proteomes" id="UP000241462">
    <property type="component" value="Unassembled WGS sequence"/>
</dbReference>
<organism evidence="2 3">
    <name type="scientific">Coniella lustricola</name>
    <dbReference type="NCBI Taxonomy" id="2025994"/>
    <lineage>
        <taxon>Eukaryota</taxon>
        <taxon>Fungi</taxon>
        <taxon>Dikarya</taxon>
        <taxon>Ascomycota</taxon>
        <taxon>Pezizomycotina</taxon>
        <taxon>Sordariomycetes</taxon>
        <taxon>Sordariomycetidae</taxon>
        <taxon>Diaporthales</taxon>
        <taxon>Schizoparmaceae</taxon>
        <taxon>Coniella</taxon>
    </lineage>
</organism>
<dbReference type="STRING" id="2025994.A0A2T3ANN3"/>
<evidence type="ECO:0008006" key="4">
    <source>
        <dbReference type="Google" id="ProtNLM"/>
    </source>
</evidence>
<reference evidence="2 3" key="1">
    <citation type="journal article" date="2018" name="Mycol. Prog.">
        <title>Coniella lustricola, a new species from submerged detritus.</title>
        <authorList>
            <person name="Raudabaugh D.B."/>
            <person name="Iturriaga T."/>
            <person name="Carver A."/>
            <person name="Mondo S."/>
            <person name="Pangilinan J."/>
            <person name="Lipzen A."/>
            <person name="He G."/>
            <person name="Amirebrahimi M."/>
            <person name="Grigoriev I.V."/>
            <person name="Miller A.N."/>
        </authorList>
    </citation>
    <scope>NUCLEOTIDE SEQUENCE [LARGE SCALE GENOMIC DNA]</scope>
    <source>
        <strain evidence="2 3">B22-T-1</strain>
    </source>
</reference>
<keyword evidence="1" id="KW-0812">Transmembrane</keyword>
<evidence type="ECO:0000313" key="3">
    <source>
        <dbReference type="Proteomes" id="UP000241462"/>
    </source>
</evidence>
<feature type="transmembrane region" description="Helical" evidence="1">
    <location>
        <begin position="12"/>
        <end position="31"/>
    </location>
</feature>
<dbReference type="AlphaFoldDB" id="A0A2T3ANN3"/>